<evidence type="ECO:0000313" key="2">
    <source>
        <dbReference type="EMBL" id="SNR91725.1"/>
    </source>
</evidence>
<reference evidence="3" key="1">
    <citation type="submission" date="2017-06" db="EMBL/GenBank/DDBJ databases">
        <authorList>
            <person name="Varghese N."/>
            <person name="Submissions S."/>
        </authorList>
    </citation>
    <scope>NUCLEOTIDE SEQUENCE [LARGE SCALE GENOMIC DNA]</scope>
    <source>
        <strain evidence="3">DSM 44485</strain>
    </source>
</reference>
<proteinExistence type="predicted"/>
<accession>A0A239A7W2</accession>
<name>A0A239A7W2_9ACTN</name>
<sequence length="49" mass="5431">MADKRDKWAQGKAHQSEANKAEGIEEESSDDYRSGPQDQQQGQQGQPGK</sequence>
<evidence type="ECO:0000313" key="3">
    <source>
        <dbReference type="Proteomes" id="UP000198420"/>
    </source>
</evidence>
<dbReference type="RefSeq" id="WP_179278943.1">
    <property type="nucleotide sequence ID" value="NZ_FZNP01000008.1"/>
</dbReference>
<protein>
    <submittedName>
        <fullName evidence="2">Uncharacterized protein</fullName>
    </submittedName>
</protein>
<dbReference type="EMBL" id="FZNP01000008">
    <property type="protein sequence ID" value="SNR91725.1"/>
    <property type="molecule type" value="Genomic_DNA"/>
</dbReference>
<feature type="region of interest" description="Disordered" evidence="1">
    <location>
        <begin position="1"/>
        <end position="49"/>
    </location>
</feature>
<dbReference type="Proteomes" id="UP000198420">
    <property type="component" value="Unassembled WGS sequence"/>
</dbReference>
<dbReference type="AlphaFoldDB" id="A0A239A7W2"/>
<keyword evidence="3" id="KW-1185">Reference proteome</keyword>
<evidence type="ECO:0000256" key="1">
    <source>
        <dbReference type="SAM" id="MobiDB-lite"/>
    </source>
</evidence>
<organism evidence="2 3">
    <name type="scientific">Actinomadura mexicana</name>
    <dbReference type="NCBI Taxonomy" id="134959"/>
    <lineage>
        <taxon>Bacteria</taxon>
        <taxon>Bacillati</taxon>
        <taxon>Actinomycetota</taxon>
        <taxon>Actinomycetes</taxon>
        <taxon>Streptosporangiales</taxon>
        <taxon>Thermomonosporaceae</taxon>
        <taxon>Actinomadura</taxon>
    </lineage>
</organism>
<feature type="compositionally biased region" description="Basic and acidic residues" evidence="1">
    <location>
        <begin position="1"/>
        <end position="23"/>
    </location>
</feature>
<feature type="compositionally biased region" description="Low complexity" evidence="1">
    <location>
        <begin position="35"/>
        <end position="49"/>
    </location>
</feature>
<gene>
    <name evidence="2" type="ORF">SAMN06265355_108254</name>
</gene>